<reference evidence="1" key="1">
    <citation type="journal article" date="2015" name="Nature">
        <title>Complex archaea that bridge the gap between prokaryotes and eukaryotes.</title>
        <authorList>
            <person name="Spang A."/>
            <person name="Saw J.H."/>
            <person name="Jorgensen S.L."/>
            <person name="Zaremba-Niedzwiedzka K."/>
            <person name="Martijn J."/>
            <person name="Lind A.E."/>
            <person name="van Eijk R."/>
            <person name="Schleper C."/>
            <person name="Guy L."/>
            <person name="Ettema T.J."/>
        </authorList>
    </citation>
    <scope>NUCLEOTIDE SEQUENCE</scope>
</reference>
<protein>
    <submittedName>
        <fullName evidence="1">Uncharacterized protein</fullName>
    </submittedName>
</protein>
<name>A0A0F9CSW8_9ZZZZ</name>
<accession>A0A0F9CSW8</accession>
<comment type="caution">
    <text evidence="1">The sequence shown here is derived from an EMBL/GenBank/DDBJ whole genome shotgun (WGS) entry which is preliminary data.</text>
</comment>
<dbReference type="AlphaFoldDB" id="A0A0F9CSW8"/>
<sequence>MHPRGFFVDRLGRAIDARSRGRKVADMTLDRVAELAQLFPVLLSELVALAFLELGFQFVEDAKDAEMGLDELHDIHFVYLSQGLGCLGGARPADGLNAF</sequence>
<evidence type="ECO:0000313" key="1">
    <source>
        <dbReference type="EMBL" id="KKK99686.1"/>
    </source>
</evidence>
<gene>
    <name evidence="1" type="ORF">LCGC14_2630250</name>
</gene>
<dbReference type="EMBL" id="LAZR01045097">
    <property type="protein sequence ID" value="KKK99686.1"/>
    <property type="molecule type" value="Genomic_DNA"/>
</dbReference>
<proteinExistence type="predicted"/>
<organism evidence="1">
    <name type="scientific">marine sediment metagenome</name>
    <dbReference type="NCBI Taxonomy" id="412755"/>
    <lineage>
        <taxon>unclassified sequences</taxon>
        <taxon>metagenomes</taxon>
        <taxon>ecological metagenomes</taxon>
    </lineage>
</organism>